<evidence type="ECO:0000313" key="2">
    <source>
        <dbReference type="Proteomes" id="UP001501035"/>
    </source>
</evidence>
<name>A0ABP6KYH6_9ACTN</name>
<keyword evidence="2" id="KW-1185">Reference proteome</keyword>
<protein>
    <submittedName>
        <fullName evidence="1">Uncharacterized protein</fullName>
    </submittedName>
</protein>
<reference evidence="2" key="1">
    <citation type="journal article" date="2019" name="Int. J. Syst. Evol. Microbiol.">
        <title>The Global Catalogue of Microorganisms (GCM) 10K type strain sequencing project: providing services to taxonomists for standard genome sequencing and annotation.</title>
        <authorList>
            <consortium name="The Broad Institute Genomics Platform"/>
            <consortium name="The Broad Institute Genome Sequencing Center for Infectious Disease"/>
            <person name="Wu L."/>
            <person name="Ma J."/>
        </authorList>
    </citation>
    <scope>NUCLEOTIDE SEQUENCE [LARGE SCALE GENOMIC DNA]</scope>
    <source>
        <strain evidence="2">JCM 14234</strain>
    </source>
</reference>
<gene>
    <name evidence="1" type="ORF">GCM10010528_05590</name>
</gene>
<dbReference type="Proteomes" id="UP001501035">
    <property type="component" value="Unassembled WGS sequence"/>
</dbReference>
<sequence>MFPAMTLKWFDPHQPILEVSPMSAMKKTLVSAAAVAAAVGGTFSVVSPAAAADFPLVATCGTTNGQHCPDIPKNSVNTFGPLVMQFTASTAGCSSLSVQILVDGVPRSLNVLSPGQQTPAVRAWVPSGTHEVAVQAVGVKGGCNSGTLTAWSGKLNVLTNVDALMAS</sequence>
<proteinExistence type="predicted"/>
<dbReference type="EMBL" id="BAAAVS010000011">
    <property type="protein sequence ID" value="GAA3026806.1"/>
    <property type="molecule type" value="Genomic_DNA"/>
</dbReference>
<evidence type="ECO:0000313" key="1">
    <source>
        <dbReference type="EMBL" id="GAA3026806.1"/>
    </source>
</evidence>
<comment type="caution">
    <text evidence="1">The sequence shown here is derived from an EMBL/GenBank/DDBJ whole genome shotgun (WGS) entry which is preliminary data.</text>
</comment>
<accession>A0ABP6KYH6</accession>
<organism evidence="1 2">
    <name type="scientific">Gordonia defluvii</name>
    <dbReference type="NCBI Taxonomy" id="283718"/>
    <lineage>
        <taxon>Bacteria</taxon>
        <taxon>Bacillati</taxon>
        <taxon>Actinomycetota</taxon>
        <taxon>Actinomycetes</taxon>
        <taxon>Mycobacteriales</taxon>
        <taxon>Gordoniaceae</taxon>
        <taxon>Gordonia</taxon>
    </lineage>
</organism>